<dbReference type="STRING" id="946333.A4W93_28665"/>
<dbReference type="RefSeq" id="WP_085753875.1">
    <property type="nucleotide sequence ID" value="NZ_BSPR01000017.1"/>
</dbReference>
<proteinExistence type="predicted"/>
<dbReference type="EMBL" id="CP015118">
    <property type="protein sequence ID" value="ARN23548.1"/>
    <property type="molecule type" value="Genomic_DNA"/>
</dbReference>
<gene>
    <name evidence="1" type="ORF">A4W93_28665</name>
</gene>
<dbReference type="Proteomes" id="UP000193427">
    <property type="component" value="Chromosome"/>
</dbReference>
<dbReference type="KEGG" id="rgu:A4W93_28665"/>
<evidence type="ECO:0000313" key="2">
    <source>
        <dbReference type="Proteomes" id="UP000193427"/>
    </source>
</evidence>
<organism evidence="1 2">
    <name type="scientific">Piscinibacter gummiphilus</name>
    <dbReference type="NCBI Taxonomy" id="946333"/>
    <lineage>
        <taxon>Bacteria</taxon>
        <taxon>Pseudomonadati</taxon>
        <taxon>Pseudomonadota</taxon>
        <taxon>Betaproteobacteria</taxon>
        <taxon>Burkholderiales</taxon>
        <taxon>Sphaerotilaceae</taxon>
        <taxon>Piscinibacter</taxon>
    </lineage>
</organism>
<name>A0A1W6LH49_9BURK</name>
<keyword evidence="2" id="KW-1185">Reference proteome</keyword>
<sequence>MRLPFQRHPLLRRVEAEPPPWASGLGDSELAALRASRSRRLARLGELLRPAGIDLGGEPLAAVQALDHWTRTTWPGLIRRAWVRPGTEPWTGWQRATGEQAAAYTHAVDVAVALGELALRAAPSFAWGVDRYDDHVADGGPFVGRAVLLDPTLPDDAAAPPVCSPIDLVVMRFEATGHRDFPDPPFVEGLRPVWWRDHRSLYAGPGALESTVP</sequence>
<protein>
    <submittedName>
        <fullName evidence="1">Uncharacterized protein</fullName>
    </submittedName>
</protein>
<evidence type="ECO:0000313" key="1">
    <source>
        <dbReference type="EMBL" id="ARN23548.1"/>
    </source>
</evidence>
<dbReference type="AlphaFoldDB" id="A0A1W6LH49"/>
<accession>A0A1W6LH49</accession>
<reference evidence="1 2" key="1">
    <citation type="submission" date="2016-04" db="EMBL/GenBank/DDBJ databases">
        <title>Complete genome sequence of natural rubber-degrading, novel Gram-negative bacterium, Rhizobacter gummiphilus strain NS21.</title>
        <authorList>
            <person name="Tabata M."/>
            <person name="Kasai D."/>
            <person name="Fukuda M."/>
        </authorList>
    </citation>
    <scope>NUCLEOTIDE SEQUENCE [LARGE SCALE GENOMIC DNA]</scope>
    <source>
        <strain evidence="1 2">NS21</strain>
    </source>
</reference>